<name>A0ACC0V1W4_9HYPO</name>
<protein>
    <submittedName>
        <fullName evidence="1">Uncharacterized protein</fullName>
    </submittedName>
</protein>
<accession>A0ACC0V1W4</accession>
<evidence type="ECO:0000313" key="2">
    <source>
        <dbReference type="Proteomes" id="UP001163324"/>
    </source>
</evidence>
<comment type="caution">
    <text evidence="1">The sequence shown here is derived from an EMBL/GenBank/DDBJ whole genome shotgun (WGS) entry which is preliminary data.</text>
</comment>
<proteinExistence type="predicted"/>
<evidence type="ECO:0000313" key="1">
    <source>
        <dbReference type="EMBL" id="KAI9900413.1"/>
    </source>
</evidence>
<dbReference type="EMBL" id="CM047943">
    <property type="protein sequence ID" value="KAI9900413.1"/>
    <property type="molecule type" value="Genomic_DNA"/>
</dbReference>
<organism evidence="1 2">
    <name type="scientific">Trichothecium roseum</name>
    <dbReference type="NCBI Taxonomy" id="47278"/>
    <lineage>
        <taxon>Eukaryota</taxon>
        <taxon>Fungi</taxon>
        <taxon>Dikarya</taxon>
        <taxon>Ascomycota</taxon>
        <taxon>Pezizomycotina</taxon>
        <taxon>Sordariomycetes</taxon>
        <taxon>Hypocreomycetidae</taxon>
        <taxon>Hypocreales</taxon>
        <taxon>Hypocreales incertae sedis</taxon>
        <taxon>Trichothecium</taxon>
    </lineage>
</organism>
<sequence>MSRSKAPIAFGALAAGGIGYYLYSAGGDPKAAQHKAEGDAHRAAADIKKHLPGDHPNAEKNLKGYGREAGAKFDNAVAEADKQAGRAKSNAEAYAKDARAEALRAVDKFDNKVEEGANKAKGWFK</sequence>
<keyword evidence="2" id="KW-1185">Reference proteome</keyword>
<dbReference type="Proteomes" id="UP001163324">
    <property type="component" value="Chromosome 4"/>
</dbReference>
<reference evidence="1" key="1">
    <citation type="submission" date="2022-10" db="EMBL/GenBank/DDBJ databases">
        <title>Complete Genome of Trichothecium roseum strain YXFP-22015, a Plant Pathogen Isolated from Citrus.</title>
        <authorList>
            <person name="Wang Y."/>
            <person name="Zhu L."/>
        </authorList>
    </citation>
    <scope>NUCLEOTIDE SEQUENCE</scope>
    <source>
        <strain evidence="1">YXFP-22015</strain>
    </source>
</reference>
<gene>
    <name evidence="1" type="ORF">N3K66_004675</name>
</gene>